<dbReference type="CDD" id="cd05387">
    <property type="entry name" value="BY-kinase"/>
    <property type="match status" value="1"/>
</dbReference>
<evidence type="ECO:0000256" key="5">
    <source>
        <dbReference type="ARBA" id="ARBA00011903"/>
    </source>
</evidence>
<dbReference type="GO" id="GO:0005886">
    <property type="term" value="C:plasma membrane"/>
    <property type="evidence" value="ECO:0007669"/>
    <property type="project" value="UniProtKB-SubCell"/>
</dbReference>
<keyword evidence="14 17" id="KW-0472">Membrane</keyword>
<dbReference type="GO" id="GO:0004715">
    <property type="term" value="F:non-membrane spanning protein tyrosine kinase activity"/>
    <property type="evidence" value="ECO:0007669"/>
    <property type="project" value="UniProtKB-EC"/>
</dbReference>
<evidence type="ECO:0000256" key="8">
    <source>
        <dbReference type="ARBA" id="ARBA00022679"/>
    </source>
</evidence>
<dbReference type="AlphaFoldDB" id="A0A4Q5AHJ0"/>
<evidence type="ECO:0000256" key="14">
    <source>
        <dbReference type="ARBA" id="ARBA00023136"/>
    </source>
</evidence>
<evidence type="ECO:0000313" key="20">
    <source>
        <dbReference type="EMBL" id="RYQ29198.1"/>
    </source>
</evidence>
<dbReference type="Pfam" id="PF13614">
    <property type="entry name" value="AAA_31"/>
    <property type="match status" value="1"/>
</dbReference>
<dbReference type="InterPro" id="IPR003856">
    <property type="entry name" value="LPS_length_determ_N"/>
</dbReference>
<dbReference type="InterPro" id="IPR005702">
    <property type="entry name" value="Wzc-like_C"/>
</dbReference>
<organism evidence="20 21">
    <name type="scientific">Bifidobacterium pseudolongum subsp. globosum</name>
    <dbReference type="NCBI Taxonomy" id="1690"/>
    <lineage>
        <taxon>Bacteria</taxon>
        <taxon>Bacillati</taxon>
        <taxon>Actinomycetota</taxon>
        <taxon>Actinomycetes</taxon>
        <taxon>Bifidobacteriales</taxon>
        <taxon>Bifidobacteriaceae</taxon>
        <taxon>Bifidobacterium</taxon>
    </lineage>
</organism>
<feature type="domain" description="AAA" evidence="19">
    <location>
        <begin position="290"/>
        <end position="407"/>
    </location>
</feature>
<dbReference type="SUPFAM" id="SSF52540">
    <property type="entry name" value="P-loop containing nucleoside triphosphate hydrolases"/>
    <property type="match status" value="1"/>
</dbReference>
<keyword evidence="9 17" id="KW-0812">Transmembrane</keyword>
<keyword evidence="12" id="KW-0067">ATP-binding</keyword>
<gene>
    <name evidence="20" type="ORF">PG2017B_1740</name>
</gene>
<evidence type="ECO:0000256" key="12">
    <source>
        <dbReference type="ARBA" id="ARBA00022840"/>
    </source>
</evidence>
<keyword evidence="6" id="KW-1003">Cell membrane</keyword>
<dbReference type="EC" id="2.7.10.2" evidence="5"/>
<dbReference type="GO" id="GO:0005524">
    <property type="term" value="F:ATP binding"/>
    <property type="evidence" value="ECO:0007669"/>
    <property type="project" value="UniProtKB-KW"/>
</dbReference>
<dbReference type="NCBIfam" id="TIGR01007">
    <property type="entry name" value="eps_fam"/>
    <property type="match status" value="1"/>
</dbReference>
<keyword evidence="15 20" id="KW-0829">Tyrosine-protein kinase</keyword>
<evidence type="ECO:0000259" key="18">
    <source>
        <dbReference type="Pfam" id="PF02706"/>
    </source>
</evidence>
<evidence type="ECO:0000256" key="16">
    <source>
        <dbReference type="ARBA" id="ARBA00051245"/>
    </source>
</evidence>
<keyword evidence="7" id="KW-0997">Cell inner membrane</keyword>
<dbReference type="Proteomes" id="UP000291920">
    <property type="component" value="Unassembled WGS sequence"/>
</dbReference>
<evidence type="ECO:0000256" key="6">
    <source>
        <dbReference type="ARBA" id="ARBA00022475"/>
    </source>
</evidence>
<comment type="subcellular location">
    <subcellularLocation>
        <location evidence="1">Cell inner membrane</location>
        <topology evidence="1">Multi-pass membrane protein</topology>
    </subcellularLocation>
</comment>
<dbReference type="Pfam" id="PF02706">
    <property type="entry name" value="Wzz"/>
    <property type="match status" value="1"/>
</dbReference>
<dbReference type="InterPro" id="IPR025669">
    <property type="entry name" value="AAA_dom"/>
</dbReference>
<evidence type="ECO:0000256" key="10">
    <source>
        <dbReference type="ARBA" id="ARBA00022741"/>
    </source>
</evidence>
<feature type="transmembrane region" description="Helical" evidence="17">
    <location>
        <begin position="198"/>
        <end position="217"/>
    </location>
</feature>
<name>A0A4Q5AHJ0_9BIFI</name>
<keyword evidence="8" id="KW-0808">Transferase</keyword>
<keyword evidence="13 17" id="KW-1133">Transmembrane helix</keyword>
<dbReference type="PANTHER" id="PTHR32309:SF13">
    <property type="entry name" value="FERRIC ENTEROBACTIN TRANSPORT PROTEIN FEPE"/>
    <property type="match status" value="1"/>
</dbReference>
<dbReference type="InterPro" id="IPR050445">
    <property type="entry name" value="Bact_polysacc_biosynth/exp"/>
</dbReference>
<dbReference type="InterPro" id="IPR027417">
    <property type="entry name" value="P-loop_NTPase"/>
</dbReference>
<evidence type="ECO:0000256" key="13">
    <source>
        <dbReference type="ARBA" id="ARBA00022989"/>
    </source>
</evidence>
<reference evidence="20 21" key="1">
    <citation type="submission" date="2018-12" db="EMBL/GenBank/DDBJ databases">
        <title>Unveiling genomic diversity among members of the Bifidobacterium pseudolongum species, a widely distributed gut commensal of the animal kingdom.</title>
        <authorList>
            <person name="Lugli G.A."/>
            <person name="Duranti S."/>
            <person name="Albert K."/>
            <person name="Mancabelli L."/>
            <person name="Napoli S."/>
            <person name="Viappiani A."/>
            <person name="Anzalone R."/>
            <person name="Longhi G."/>
            <person name="Milani C."/>
            <person name="Turroni F."/>
            <person name="Alessandri G."/>
            <person name="Sela D.A."/>
            <person name="Van Sinderen D."/>
            <person name="Ventura M."/>
        </authorList>
    </citation>
    <scope>NUCLEOTIDE SEQUENCE [LARGE SCALE GENOMIC DNA]</scope>
    <source>
        <strain evidence="20 21">2017B</strain>
    </source>
</reference>
<comment type="catalytic activity">
    <reaction evidence="16">
        <text>L-tyrosyl-[protein] + ATP = O-phospho-L-tyrosyl-[protein] + ADP + H(+)</text>
        <dbReference type="Rhea" id="RHEA:10596"/>
        <dbReference type="Rhea" id="RHEA-COMP:10136"/>
        <dbReference type="Rhea" id="RHEA-COMP:20101"/>
        <dbReference type="ChEBI" id="CHEBI:15378"/>
        <dbReference type="ChEBI" id="CHEBI:30616"/>
        <dbReference type="ChEBI" id="CHEBI:46858"/>
        <dbReference type="ChEBI" id="CHEBI:61978"/>
        <dbReference type="ChEBI" id="CHEBI:456216"/>
        <dbReference type="EC" id="2.7.10.2"/>
    </reaction>
</comment>
<accession>A0A4Q5AHJ0</accession>
<sequence length="490" mass="53008">MADEYSEQQSAATVPTANQSGITFSDLFGALRKHWITIVVTFIAVIGSVTLWTAMSPVTYSSTAQLFATYNDGSGTTNSSEQNSGSSYIMSQIKSYPTLTTTQSVLQPVITDLDLNMSVAQLKEHISVTNPTNTAFVNISVTDGDSARAASIANSVAKSLSSVVENGLYSSGTHSSVKLSIVQTAIAPSSPSSPKWKFNILMGIIGGLILGMLFALLKDALSKHIQDDDAISEYMDAPIIGRITEEELLNDTKPVVVSEPGSPVAEDFRRIRTNLSFMAPIEDTNCRLIVVTSAGASEGKTTTSVNVAAALAENGAKVLLIDADLRHPSIANKLDIDGSAGLTHVLSGQASVKDVVQRYWKPNLHVMPAGPKPPNASALLNSPIMVELLNNAIDRYDYVLIDTAPMVVANDAVIFVRRGGSLIMVCRRGQTLKRDLREISEELTTLDLSANGVVFNCVRDSKKSLEHSNYYYYYSDRNKDHCKKRRFSLK</sequence>
<evidence type="ECO:0000313" key="21">
    <source>
        <dbReference type="Proteomes" id="UP000291920"/>
    </source>
</evidence>
<comment type="similarity">
    <text evidence="2">Belongs to the CpsC/CapA family.</text>
</comment>
<evidence type="ECO:0000259" key="19">
    <source>
        <dbReference type="Pfam" id="PF13614"/>
    </source>
</evidence>
<evidence type="ECO:0000256" key="9">
    <source>
        <dbReference type="ARBA" id="ARBA00022692"/>
    </source>
</evidence>
<evidence type="ECO:0000256" key="7">
    <source>
        <dbReference type="ARBA" id="ARBA00022519"/>
    </source>
</evidence>
<evidence type="ECO:0000256" key="15">
    <source>
        <dbReference type="ARBA" id="ARBA00023137"/>
    </source>
</evidence>
<comment type="similarity">
    <text evidence="3">Belongs to the CpsD/CapB family.</text>
</comment>
<protein>
    <recommendedName>
        <fullName evidence="5">non-specific protein-tyrosine kinase</fullName>
        <ecNumber evidence="5">2.7.10.2</ecNumber>
    </recommendedName>
</protein>
<evidence type="ECO:0000256" key="4">
    <source>
        <dbReference type="ARBA" id="ARBA00008883"/>
    </source>
</evidence>
<evidence type="ECO:0000256" key="1">
    <source>
        <dbReference type="ARBA" id="ARBA00004429"/>
    </source>
</evidence>
<keyword evidence="10" id="KW-0547">Nucleotide-binding</keyword>
<keyword evidence="11 20" id="KW-0418">Kinase</keyword>
<evidence type="ECO:0000256" key="11">
    <source>
        <dbReference type="ARBA" id="ARBA00022777"/>
    </source>
</evidence>
<proteinExistence type="inferred from homology"/>
<evidence type="ECO:0000256" key="2">
    <source>
        <dbReference type="ARBA" id="ARBA00006683"/>
    </source>
</evidence>
<evidence type="ECO:0000256" key="17">
    <source>
        <dbReference type="SAM" id="Phobius"/>
    </source>
</evidence>
<dbReference type="RefSeq" id="WP_242502254.1">
    <property type="nucleotide sequence ID" value="NZ_RYUO01000006.1"/>
</dbReference>
<comment type="similarity">
    <text evidence="4">Belongs to the etk/wzc family.</text>
</comment>
<comment type="caution">
    <text evidence="20">The sequence shown here is derived from an EMBL/GenBank/DDBJ whole genome shotgun (WGS) entry which is preliminary data.</text>
</comment>
<evidence type="ECO:0000256" key="3">
    <source>
        <dbReference type="ARBA" id="ARBA00007316"/>
    </source>
</evidence>
<dbReference type="PANTHER" id="PTHR32309">
    <property type="entry name" value="TYROSINE-PROTEIN KINASE"/>
    <property type="match status" value="1"/>
</dbReference>
<dbReference type="EMBL" id="RYUT01000006">
    <property type="protein sequence ID" value="RYQ29198.1"/>
    <property type="molecule type" value="Genomic_DNA"/>
</dbReference>
<feature type="transmembrane region" description="Helical" evidence="17">
    <location>
        <begin position="35"/>
        <end position="55"/>
    </location>
</feature>
<feature type="domain" description="Polysaccharide chain length determinant N-terminal" evidence="18">
    <location>
        <begin position="22"/>
        <end position="113"/>
    </location>
</feature>
<dbReference type="Gene3D" id="3.40.50.300">
    <property type="entry name" value="P-loop containing nucleotide triphosphate hydrolases"/>
    <property type="match status" value="1"/>
</dbReference>